<dbReference type="EMBL" id="PP511318">
    <property type="protein sequence ID" value="XCD03096.1"/>
    <property type="molecule type" value="Genomic_DNA"/>
</dbReference>
<accession>A0AAU8AW68</accession>
<evidence type="ECO:0000313" key="1">
    <source>
        <dbReference type="EMBL" id="XCD03096.1"/>
    </source>
</evidence>
<sequence length="215" mass="25620">MSQLKLIFDGFEIDKKKSRIRSAPIWKKFYSVYQFDFILYHKICADVVEKAPFNPFALNCSLKIFTLYFVYYALCSILTRYDEPKIRKLCFVLDDDLKKVPRGDEKHIYRIRSLQQIHTKLFDYAHFSPFATETLVKRLSKTPREFWTLEDTGIICRIKDLNEKGYTVHFDEEFGNQLEIKGTEMLSLKDRLNAHISLLKRLKRGEVYETYNTLE</sequence>
<proteinExistence type="predicted"/>
<reference evidence="1" key="1">
    <citation type="submission" date="2024-03" db="EMBL/GenBank/DDBJ databases">
        <title>Diverse circular DNA viruses in blood, oral, and fecal samples of captive lemurs.</title>
        <authorList>
            <person name="Paietta E.N."/>
            <person name="Kraberger S."/>
            <person name="Lund M.C."/>
            <person name="Custer J.M."/>
            <person name="Vargas K.M."/>
            <person name="Ehmke E.E."/>
            <person name="Yoder A.D."/>
            <person name="Varsani A."/>
        </authorList>
    </citation>
    <scope>NUCLEOTIDE SEQUENCE</scope>
    <source>
        <strain evidence="1">Duke_17_45</strain>
    </source>
</reference>
<organism evidence="1">
    <name type="scientific">Dulem virus 31</name>
    <dbReference type="NCBI Taxonomy" id="3145749"/>
    <lineage>
        <taxon>Viruses</taxon>
        <taxon>Monodnaviria</taxon>
        <taxon>Sangervirae</taxon>
        <taxon>Phixviricota</taxon>
        <taxon>Malgrandaviricetes</taxon>
        <taxon>Petitvirales</taxon>
        <taxon>Microviridae</taxon>
        <taxon>Microvirus</taxon>
    </lineage>
</organism>
<name>A0AAU8AW68_9VIRU</name>
<protein>
    <submittedName>
        <fullName evidence="1">Uncharacterized protein</fullName>
    </submittedName>
</protein>